<accession>A0A8J6PBD3</accession>
<name>A0A8J6PBD3_9FIRM</name>
<dbReference type="EMBL" id="JACRTL010000001">
    <property type="protein sequence ID" value="MBC8610268.1"/>
    <property type="molecule type" value="Genomic_DNA"/>
</dbReference>
<comment type="caution">
    <text evidence="1">The sequence shown here is derived from an EMBL/GenBank/DDBJ whole genome shotgun (WGS) entry which is preliminary data.</text>
</comment>
<protein>
    <submittedName>
        <fullName evidence="1">Uncharacterized protein</fullName>
    </submittedName>
</protein>
<proteinExistence type="predicted"/>
<reference evidence="1" key="1">
    <citation type="submission" date="2020-08" db="EMBL/GenBank/DDBJ databases">
        <title>Genome public.</title>
        <authorList>
            <person name="Liu C."/>
            <person name="Sun Q."/>
        </authorList>
    </citation>
    <scope>NUCLEOTIDE SEQUENCE</scope>
    <source>
        <strain evidence="1">NSJ-15</strain>
    </source>
</reference>
<evidence type="ECO:0000313" key="1">
    <source>
        <dbReference type="EMBL" id="MBC8610268.1"/>
    </source>
</evidence>
<keyword evidence="2" id="KW-1185">Reference proteome</keyword>
<gene>
    <name evidence="1" type="ORF">H8702_03900</name>
</gene>
<evidence type="ECO:0000313" key="2">
    <source>
        <dbReference type="Proteomes" id="UP000632659"/>
    </source>
</evidence>
<dbReference type="Proteomes" id="UP000632659">
    <property type="component" value="Unassembled WGS sequence"/>
</dbReference>
<dbReference type="OrthoDB" id="1862895at2"/>
<organism evidence="1 2">
    <name type="scientific">Massiliimalia timonensis</name>
    <dbReference type="NCBI Taxonomy" id="1987501"/>
    <lineage>
        <taxon>Bacteria</taxon>
        <taxon>Bacillati</taxon>
        <taxon>Bacillota</taxon>
        <taxon>Clostridia</taxon>
        <taxon>Eubacteriales</taxon>
        <taxon>Oscillospiraceae</taxon>
        <taxon>Massiliimalia</taxon>
    </lineage>
</organism>
<dbReference type="AlphaFoldDB" id="A0A8J6PBD3"/>
<dbReference type="RefSeq" id="WP_093988663.1">
    <property type="nucleotide sequence ID" value="NZ_FYDD01000003.1"/>
</dbReference>
<sequence>MRTLLFYGSAKEHFLPNQVCRILKQEHTFLVHNRNQLTAKGKNLPFQVIECDHLRKIEADHMILFLRKPCDLESIQYIDPAVTVIMNADDHEHVSFAASHRLCSVTYGLSDKDTVTFSSREEGKVVVALQRSVYTIYGKVVDPMEIPCEIRGEYRDFTVLAYVTLLLLLDEIRLTESGSLLIDWTI</sequence>